<dbReference type="InterPro" id="IPR001387">
    <property type="entry name" value="Cro/C1-type_HTH"/>
</dbReference>
<dbReference type="InterPro" id="IPR036322">
    <property type="entry name" value="WD40_repeat_dom_sf"/>
</dbReference>
<dbReference type="PROSITE" id="PS50294">
    <property type="entry name" value="WD_REPEATS_REGION"/>
    <property type="match status" value="10"/>
</dbReference>
<accession>A0A7W7GAP6</accession>
<proteinExistence type="predicted"/>
<dbReference type="CDD" id="cd00200">
    <property type="entry name" value="WD40"/>
    <property type="match status" value="2"/>
</dbReference>
<dbReference type="PANTHER" id="PTHR19879:SF9">
    <property type="entry name" value="TRANSCRIPTION INITIATION FACTOR TFIID SUBUNIT 5"/>
    <property type="match status" value="1"/>
</dbReference>
<organism evidence="5 6">
    <name type="scientific">Sphaerisporangium siamense</name>
    <dbReference type="NCBI Taxonomy" id="795645"/>
    <lineage>
        <taxon>Bacteria</taxon>
        <taxon>Bacillati</taxon>
        <taxon>Actinomycetota</taxon>
        <taxon>Actinomycetes</taxon>
        <taxon>Streptosporangiales</taxon>
        <taxon>Streptosporangiaceae</taxon>
        <taxon>Sphaerisporangium</taxon>
    </lineage>
</organism>
<feature type="repeat" description="WD" evidence="3">
    <location>
        <begin position="803"/>
        <end position="844"/>
    </location>
</feature>
<feature type="repeat" description="WD" evidence="3">
    <location>
        <begin position="1108"/>
        <end position="1141"/>
    </location>
</feature>
<dbReference type="AlphaFoldDB" id="A0A7W7GAP6"/>
<dbReference type="InterPro" id="IPR049052">
    <property type="entry name" value="nSTAND1"/>
</dbReference>
<dbReference type="PANTHER" id="PTHR19879">
    <property type="entry name" value="TRANSCRIPTION INITIATION FACTOR TFIID"/>
    <property type="match status" value="1"/>
</dbReference>
<dbReference type="Pfam" id="PF20703">
    <property type="entry name" value="nSTAND1"/>
    <property type="match status" value="1"/>
</dbReference>
<evidence type="ECO:0000259" key="4">
    <source>
        <dbReference type="SMART" id="SM00530"/>
    </source>
</evidence>
<protein>
    <submittedName>
        <fullName evidence="5">WD40 repeat protein/transcriptional regulator with XRE-family HTH domain</fullName>
    </submittedName>
</protein>
<feature type="repeat" description="WD" evidence="3">
    <location>
        <begin position="931"/>
        <end position="965"/>
    </location>
</feature>
<feature type="repeat" description="WD" evidence="3">
    <location>
        <begin position="848"/>
        <end position="882"/>
    </location>
</feature>
<dbReference type="InterPro" id="IPR001680">
    <property type="entry name" value="WD40_rpt"/>
</dbReference>
<dbReference type="PROSITE" id="PS50082">
    <property type="entry name" value="WD_REPEATS_2"/>
    <property type="match status" value="12"/>
</dbReference>
<feature type="repeat" description="WD" evidence="3">
    <location>
        <begin position="1198"/>
        <end position="1239"/>
    </location>
</feature>
<dbReference type="EMBL" id="JACHND010000001">
    <property type="protein sequence ID" value="MBB4704183.1"/>
    <property type="molecule type" value="Genomic_DNA"/>
</dbReference>
<dbReference type="InterPro" id="IPR027417">
    <property type="entry name" value="P-loop_NTPase"/>
</dbReference>
<evidence type="ECO:0000256" key="2">
    <source>
        <dbReference type="ARBA" id="ARBA00022737"/>
    </source>
</evidence>
<name>A0A7W7GAP6_9ACTN</name>
<feature type="repeat" description="WD" evidence="3">
    <location>
        <begin position="1018"/>
        <end position="1052"/>
    </location>
</feature>
<evidence type="ECO:0000256" key="1">
    <source>
        <dbReference type="ARBA" id="ARBA00022574"/>
    </source>
</evidence>
<feature type="repeat" description="WD" evidence="3">
    <location>
        <begin position="670"/>
        <end position="711"/>
    </location>
</feature>
<evidence type="ECO:0000256" key="3">
    <source>
        <dbReference type="PROSITE-ProRule" id="PRU00221"/>
    </source>
</evidence>
<dbReference type="CDD" id="cd00093">
    <property type="entry name" value="HTH_XRE"/>
    <property type="match status" value="1"/>
</dbReference>
<reference evidence="5 6" key="1">
    <citation type="submission" date="2020-08" db="EMBL/GenBank/DDBJ databases">
        <title>Sequencing the genomes of 1000 actinobacteria strains.</title>
        <authorList>
            <person name="Klenk H.-P."/>
        </authorList>
    </citation>
    <scope>NUCLEOTIDE SEQUENCE [LARGE SCALE GENOMIC DNA]</scope>
    <source>
        <strain evidence="5 6">DSM 45784</strain>
    </source>
</reference>
<dbReference type="Pfam" id="PF00400">
    <property type="entry name" value="WD40"/>
    <property type="match status" value="12"/>
</dbReference>
<dbReference type="SUPFAM" id="SSF50978">
    <property type="entry name" value="WD40 repeat-like"/>
    <property type="match status" value="2"/>
</dbReference>
<dbReference type="InterPro" id="IPR020472">
    <property type="entry name" value="WD40_PAC1"/>
</dbReference>
<feature type="repeat" description="WD" evidence="3">
    <location>
        <begin position="893"/>
        <end position="923"/>
    </location>
</feature>
<evidence type="ECO:0000313" key="6">
    <source>
        <dbReference type="Proteomes" id="UP000542210"/>
    </source>
</evidence>
<feature type="repeat" description="WD" evidence="3">
    <location>
        <begin position="976"/>
        <end position="1007"/>
    </location>
</feature>
<dbReference type="PROSITE" id="PS00678">
    <property type="entry name" value="WD_REPEATS_1"/>
    <property type="match status" value="8"/>
</dbReference>
<keyword evidence="6" id="KW-1185">Reference proteome</keyword>
<feature type="domain" description="HTH cro/C1-type" evidence="4">
    <location>
        <begin position="21"/>
        <end position="77"/>
    </location>
</feature>
<sequence>MPRRERPLDAGDSELLRFAADLRLLRKKAGDPTYRQLARRAHYSAATLSEAASGRRLPTLAVTLAYVGACGGDAGEWEERWRELSAGTPPGGAAEATGEGEAHSPYVGLAALQAEDAPRFFGRDRLVDELLARSADQRVVVLVGASGAGKSSLLRAGLLARVRAAGGPCAPLLFTPGARPLEECAIQLASLTGATPGALHEELSGGDPRALHRLVRQALVTRPPEAEVLFVVDQFEEVFTLCRDERERALFVDLLVTAARAEGTRCRVVAGVRADFYAHCTTHPRLLEVLCEAQVAIGPMTADELRDAVVRPAAHAGLMVEGALVSRVVGDAAGQPGALPLVSHALLETWRRRRGSTLTLAGYEAAGGLDGAVAKTAERAYTQLGREGRRLARRLFLRLTALGEGTQDTKRRVRRDTLDDDPGTAEVLEHLTRARLLTVDQDSVEIGHEALIHSWPRLRDWLADDREGLRTHHLLAEATEAWESLGHDPGALYRGVRLDVAREWSDRDGGALSVRERDFLRASLAAREREEAAVRRGTRVLRRLVALLSALLVVAATATAYALNAQEAVTEQRDVALSQRVADQAVALRPVNPPLAAQLSLAAYRLEPTAEARGGLLGAFTVPFTTRLDHEIDTVAFTPDGRVVATGGDDRVVRLWDLAVRHRPALTAALPGQSDGVAALRFRGDGRVLAGVAHDGTLCLWDVSDRRAPRRLATAGTGRAPLSGLAFHPSGRLLATGGDDGVVRLWDVADPRAPRRLSAVPAGPLPVGAVAFDPAGKVLVTAGGVAGLWDVADPRRPRRLARLPHGEGGVTSVAFGPGGRLVATAGRDHLARLWDVRDPRHPRPAGRLAGHTGPLQAVTFAPDGRTLATAGRDHTTRVWNVSDPGLPLPVATLGAHADTVRSLAFSPDGRTLASASSDHTALLTALPGPVMGTGAAAVSAGAFSPDGGTAAVGAEDSTAALWDVSDPAHPVPGRVLTGHTGQVRAVAFHPGGAYLATGSTDGTVRLWPVDGHAPPAVLGAHAGGVRAVAFDERGGLLASAGPGDAVVRLWDVADPARPGPAGALPAQAGGTPALAFRPGGRVLATALAAGAVLWDVADPRRPRRLSSVAGHAGAVQAVAFSADGRRLATAGLDRTVRLWDVADPGRPRPLAVLTGHTGAVTSAAFAPGGRTLATASLDRTVRLWDVAGPRAAGPAVVLTGHTDRVYAVAYSRDGRALLSAGEDRTARLWPTATGAVAVRVCELARPRITRAEWDRYLPGLPYRPPCP</sequence>
<gene>
    <name evidence="5" type="ORF">BJ982_005727</name>
</gene>
<dbReference type="RefSeq" id="WP_184885071.1">
    <property type="nucleotide sequence ID" value="NZ_BOOV01000012.1"/>
</dbReference>
<dbReference type="SUPFAM" id="SSF52540">
    <property type="entry name" value="P-loop containing nucleoside triphosphate hydrolases"/>
    <property type="match status" value="1"/>
</dbReference>
<dbReference type="Proteomes" id="UP000542210">
    <property type="component" value="Unassembled WGS sequence"/>
</dbReference>
<dbReference type="Gene3D" id="2.130.10.10">
    <property type="entry name" value="YVTN repeat-like/Quinoprotein amine dehydrogenase"/>
    <property type="match status" value="5"/>
</dbReference>
<dbReference type="InterPro" id="IPR015943">
    <property type="entry name" value="WD40/YVTN_repeat-like_dom_sf"/>
</dbReference>
<comment type="caution">
    <text evidence="5">The sequence shown here is derived from an EMBL/GenBank/DDBJ whole genome shotgun (WGS) entry which is preliminary data.</text>
</comment>
<feature type="repeat" description="WD" evidence="3">
    <location>
        <begin position="625"/>
        <end position="658"/>
    </location>
</feature>
<keyword evidence="1 3" id="KW-0853">WD repeat</keyword>
<dbReference type="PRINTS" id="PR00320">
    <property type="entry name" value="GPROTEINBRPT"/>
</dbReference>
<dbReference type="InterPro" id="IPR019775">
    <property type="entry name" value="WD40_repeat_CS"/>
</dbReference>
<dbReference type="SMART" id="SM00320">
    <property type="entry name" value="WD40"/>
    <property type="match status" value="14"/>
</dbReference>
<evidence type="ECO:0000313" key="5">
    <source>
        <dbReference type="EMBL" id="MBB4704183.1"/>
    </source>
</evidence>
<feature type="repeat" description="WD" evidence="3">
    <location>
        <begin position="722"/>
        <end position="756"/>
    </location>
</feature>
<feature type="repeat" description="WD" evidence="3">
    <location>
        <begin position="1153"/>
        <end position="1186"/>
    </location>
</feature>
<keyword evidence="2" id="KW-0677">Repeat</keyword>
<dbReference type="SMART" id="SM00530">
    <property type="entry name" value="HTH_XRE"/>
    <property type="match status" value="1"/>
</dbReference>